<accession>A0A1I2JG87</accession>
<organism evidence="2 3">
    <name type="scientific">Actinacidiphila alni</name>
    <dbReference type="NCBI Taxonomy" id="380248"/>
    <lineage>
        <taxon>Bacteria</taxon>
        <taxon>Bacillati</taxon>
        <taxon>Actinomycetota</taxon>
        <taxon>Actinomycetes</taxon>
        <taxon>Kitasatosporales</taxon>
        <taxon>Streptomycetaceae</taxon>
        <taxon>Actinacidiphila</taxon>
    </lineage>
</organism>
<keyword evidence="1" id="KW-0812">Transmembrane</keyword>
<evidence type="ECO:0000256" key="1">
    <source>
        <dbReference type="SAM" id="Phobius"/>
    </source>
</evidence>
<dbReference type="EMBL" id="FONG01000018">
    <property type="protein sequence ID" value="SFF53865.1"/>
    <property type="molecule type" value="Genomic_DNA"/>
</dbReference>
<keyword evidence="1" id="KW-0472">Membrane</keyword>
<dbReference type="RefSeq" id="WP_093716089.1">
    <property type="nucleotide sequence ID" value="NZ_FONG01000018.1"/>
</dbReference>
<evidence type="ECO:0000313" key="3">
    <source>
        <dbReference type="Proteomes" id="UP000199323"/>
    </source>
</evidence>
<sequence>MDRATLTVTVISAIAAKGCALLGHWLRLRWRGRYEQARAAYLADVVKGVGAGDRLELEDERGGGHRLRLTITRTGGGEDNGIT</sequence>
<dbReference type="Proteomes" id="UP000199323">
    <property type="component" value="Unassembled WGS sequence"/>
</dbReference>
<keyword evidence="1" id="KW-1133">Transmembrane helix</keyword>
<reference evidence="2 3" key="1">
    <citation type="submission" date="2016-10" db="EMBL/GenBank/DDBJ databases">
        <authorList>
            <person name="de Groot N.N."/>
        </authorList>
    </citation>
    <scope>NUCLEOTIDE SEQUENCE [LARGE SCALE GENOMIC DNA]</scope>
    <source>
        <strain evidence="2 3">CGMCC 4.3510</strain>
    </source>
</reference>
<dbReference type="AlphaFoldDB" id="A0A1I2JG87"/>
<gene>
    <name evidence="2" type="ORF">SAMN05216251_11812</name>
</gene>
<evidence type="ECO:0000313" key="2">
    <source>
        <dbReference type="EMBL" id="SFF53865.1"/>
    </source>
</evidence>
<proteinExistence type="predicted"/>
<dbReference type="OrthoDB" id="4320688at2"/>
<protein>
    <submittedName>
        <fullName evidence="2">Uncharacterized protein</fullName>
    </submittedName>
</protein>
<keyword evidence="3" id="KW-1185">Reference proteome</keyword>
<name>A0A1I2JG87_9ACTN</name>
<dbReference type="STRING" id="380248.SAMN05216251_11812"/>
<feature type="transmembrane region" description="Helical" evidence="1">
    <location>
        <begin position="6"/>
        <end position="26"/>
    </location>
</feature>